<dbReference type="Proteomes" id="UP000241690">
    <property type="component" value="Unassembled WGS sequence"/>
</dbReference>
<dbReference type="EMBL" id="KZ679675">
    <property type="protein sequence ID" value="PTB60148.1"/>
    <property type="molecule type" value="Genomic_DNA"/>
</dbReference>
<dbReference type="AlphaFoldDB" id="A0A2T4AT44"/>
<organism evidence="1 2">
    <name type="scientific">Trichoderma harzianum CBS 226.95</name>
    <dbReference type="NCBI Taxonomy" id="983964"/>
    <lineage>
        <taxon>Eukaryota</taxon>
        <taxon>Fungi</taxon>
        <taxon>Dikarya</taxon>
        <taxon>Ascomycota</taxon>
        <taxon>Pezizomycotina</taxon>
        <taxon>Sordariomycetes</taxon>
        <taxon>Hypocreomycetidae</taxon>
        <taxon>Hypocreales</taxon>
        <taxon>Hypocreaceae</taxon>
        <taxon>Trichoderma</taxon>
    </lineage>
</organism>
<dbReference type="RefSeq" id="XP_024779825.1">
    <property type="nucleotide sequence ID" value="XM_024913040.1"/>
</dbReference>
<evidence type="ECO:0000313" key="1">
    <source>
        <dbReference type="EMBL" id="PTB60148.1"/>
    </source>
</evidence>
<reference evidence="1 2" key="1">
    <citation type="submission" date="2016-07" db="EMBL/GenBank/DDBJ databases">
        <title>Multiple horizontal gene transfer events from other fungi enriched the ability of initially mycotrophic Trichoderma (Ascomycota) to feed on dead plant biomass.</title>
        <authorList>
            <consortium name="DOE Joint Genome Institute"/>
            <person name="Aerts A."/>
            <person name="Atanasova L."/>
            <person name="Chenthamara K."/>
            <person name="Zhang J."/>
            <person name="Grujic M."/>
            <person name="Henrissat B."/>
            <person name="Kuo A."/>
            <person name="Salamov A."/>
            <person name="Lipzen A."/>
            <person name="Labutti K."/>
            <person name="Barry K."/>
            <person name="Miao Y."/>
            <person name="Rahimi M.J."/>
            <person name="Shen Q."/>
            <person name="Grigoriev I.V."/>
            <person name="Kubicek C.P."/>
            <person name="Druzhinina I.S."/>
        </authorList>
    </citation>
    <scope>NUCLEOTIDE SEQUENCE [LARGE SCALE GENOMIC DNA]</scope>
    <source>
        <strain evidence="1 2">CBS 226.95</strain>
    </source>
</reference>
<evidence type="ECO:0000313" key="2">
    <source>
        <dbReference type="Proteomes" id="UP000241690"/>
    </source>
</evidence>
<protein>
    <submittedName>
        <fullName evidence="1">Uncharacterized protein</fullName>
    </submittedName>
</protein>
<gene>
    <name evidence="1" type="ORF">M431DRAFT_172898</name>
</gene>
<accession>A0A2T4AT44</accession>
<sequence length="102" mass="11825">MPAQIASSPDRGPCGHRLFHRRILPRREQHKSLFPLFLFGPLVRWLLVLGRRTVVLKWVRWLGSSWDYCPRLRRYTHGRDGIRLVQASMDGGGTQICVVESC</sequence>
<name>A0A2T4AT44_TRIHA</name>
<dbReference type="GeneID" id="36621599"/>
<keyword evidence="2" id="KW-1185">Reference proteome</keyword>
<proteinExistence type="predicted"/>